<evidence type="ECO:0000256" key="3">
    <source>
        <dbReference type="ARBA" id="ARBA00022475"/>
    </source>
</evidence>
<dbReference type="InterPro" id="IPR027417">
    <property type="entry name" value="P-loop_NTPase"/>
</dbReference>
<dbReference type="GO" id="GO:0005524">
    <property type="term" value="F:ATP binding"/>
    <property type="evidence" value="ECO:0007669"/>
    <property type="project" value="UniProtKB-KW"/>
</dbReference>
<dbReference type="PROSITE" id="PS50929">
    <property type="entry name" value="ABC_TM1F"/>
    <property type="match status" value="1"/>
</dbReference>
<feature type="domain" description="ABC transporter" evidence="10">
    <location>
        <begin position="348"/>
        <end position="581"/>
    </location>
</feature>
<evidence type="ECO:0000256" key="2">
    <source>
        <dbReference type="ARBA" id="ARBA00022448"/>
    </source>
</evidence>
<evidence type="ECO:0000256" key="6">
    <source>
        <dbReference type="ARBA" id="ARBA00022840"/>
    </source>
</evidence>
<feature type="transmembrane region" description="Helical" evidence="9">
    <location>
        <begin position="147"/>
        <end position="167"/>
    </location>
</feature>
<dbReference type="Gene3D" id="3.40.50.300">
    <property type="entry name" value="P-loop containing nucleotide triphosphate hydrolases"/>
    <property type="match status" value="1"/>
</dbReference>
<dbReference type="GO" id="GO:0005886">
    <property type="term" value="C:plasma membrane"/>
    <property type="evidence" value="ECO:0007669"/>
    <property type="project" value="UniProtKB-SubCell"/>
</dbReference>
<feature type="transmembrane region" description="Helical" evidence="9">
    <location>
        <begin position="66"/>
        <end position="86"/>
    </location>
</feature>
<dbReference type="Gene3D" id="1.20.1560.10">
    <property type="entry name" value="ABC transporter type 1, transmembrane domain"/>
    <property type="match status" value="1"/>
</dbReference>
<evidence type="ECO:0000256" key="4">
    <source>
        <dbReference type="ARBA" id="ARBA00022692"/>
    </source>
</evidence>
<sequence>MSKANTMKEKNSSGSIKLLMSYVFAEKALFIKTLLLVVLATGFDVLGPMLSKVFIDEFVMQNHYPVWPVVGVIALFIISVLLGTYLKYQQTLRFLDIALNAVLDIRKRLFKHVLTLPVAFFDYSRTGQLVSRLTNDTESIKDIYVQFLSNILANLVLLIGILTAMAILDLQLMLVALALIPAVVSLIYLYQKFSVKAVTQSRQLRSDINSTMNESISGMTVIQATNQQQNKQQQFEQINSQYYDTRLKAVIVGSMLLRPAINLLSILILAGVVWFFGLQVVEGVAEVGVLYAYLSYLGRFTEPLVEITQRFSLYQQAVVAGDRVYELLQEPSSEQKEVRWNHIEQGDLSIENLTFSYQADKPVLHNINATVESGKFFAIVGHTGSGKSTLLSLLLNFYQSQSGSIKIDGHELNQYAPQTLRQLIGFIPQEPFVQATTVFDNIDMGRNLSQEAVELAAKQAHLHDVIMQMTDGYQTQLGEGGLRLSTGQRQQLIIARALAGSPKILLLDEATANIDSETEQIVQRALNELRGKVTLIVVAHRLSTIHHADRILVLDKGHLIEQGNHHQLMQVDHGRYKAMYQLQQQERMVAEAER</sequence>
<dbReference type="PANTHER" id="PTHR43394:SF1">
    <property type="entry name" value="ATP-BINDING CASSETTE SUB-FAMILY B MEMBER 10, MITOCHONDRIAL"/>
    <property type="match status" value="1"/>
</dbReference>
<keyword evidence="5" id="KW-0547">Nucleotide-binding</keyword>
<evidence type="ECO:0000256" key="7">
    <source>
        <dbReference type="ARBA" id="ARBA00022989"/>
    </source>
</evidence>
<evidence type="ECO:0000256" key="8">
    <source>
        <dbReference type="ARBA" id="ARBA00023136"/>
    </source>
</evidence>
<dbReference type="EMBL" id="QLTR01000019">
    <property type="protein sequence ID" value="RAS61045.1"/>
    <property type="molecule type" value="Genomic_DNA"/>
</dbReference>
<reference evidence="12 13" key="1">
    <citation type="submission" date="2018-06" db="EMBL/GenBank/DDBJ databases">
        <title>Freshwater and sediment microbial communities from various areas in North America, analyzing microbe dynamics in response to fracking.</title>
        <authorList>
            <person name="Lamendella R."/>
        </authorList>
    </citation>
    <scope>NUCLEOTIDE SEQUENCE [LARGE SCALE GENOMIC DNA]</scope>
    <source>
        <strain evidence="12 13">99A</strain>
    </source>
</reference>
<dbReference type="GO" id="GO:0016887">
    <property type="term" value="F:ATP hydrolysis activity"/>
    <property type="evidence" value="ECO:0007669"/>
    <property type="project" value="InterPro"/>
</dbReference>
<dbReference type="InterPro" id="IPR039421">
    <property type="entry name" value="Type_1_exporter"/>
</dbReference>
<feature type="transmembrane region" description="Helical" evidence="9">
    <location>
        <begin position="256"/>
        <end position="277"/>
    </location>
</feature>
<dbReference type="InterPro" id="IPR011527">
    <property type="entry name" value="ABC1_TM_dom"/>
</dbReference>
<evidence type="ECO:0000256" key="5">
    <source>
        <dbReference type="ARBA" id="ARBA00022741"/>
    </source>
</evidence>
<keyword evidence="7 9" id="KW-1133">Transmembrane helix</keyword>
<dbReference type="FunFam" id="3.40.50.300:FF:000221">
    <property type="entry name" value="Multidrug ABC transporter ATP-binding protein"/>
    <property type="match status" value="1"/>
</dbReference>
<keyword evidence="3" id="KW-1003">Cell membrane</keyword>
<keyword evidence="2" id="KW-0813">Transport</keyword>
<dbReference type="PROSITE" id="PS50893">
    <property type="entry name" value="ABC_TRANSPORTER_2"/>
    <property type="match status" value="1"/>
</dbReference>
<dbReference type="Pfam" id="PF00005">
    <property type="entry name" value="ABC_tran"/>
    <property type="match status" value="1"/>
</dbReference>
<feature type="transmembrane region" description="Helical" evidence="9">
    <location>
        <begin position="173"/>
        <end position="190"/>
    </location>
</feature>
<dbReference type="PANTHER" id="PTHR43394">
    <property type="entry name" value="ATP-DEPENDENT PERMEASE MDL1, MITOCHONDRIAL"/>
    <property type="match status" value="1"/>
</dbReference>
<evidence type="ECO:0000259" key="10">
    <source>
        <dbReference type="PROSITE" id="PS50893"/>
    </source>
</evidence>
<dbReference type="Proteomes" id="UP000248729">
    <property type="component" value="Unassembled WGS sequence"/>
</dbReference>
<evidence type="ECO:0000256" key="1">
    <source>
        <dbReference type="ARBA" id="ARBA00004651"/>
    </source>
</evidence>
<keyword evidence="8 9" id="KW-0472">Membrane</keyword>
<organism evidence="12 13">
    <name type="scientific">Vibrio diazotrophicus</name>
    <dbReference type="NCBI Taxonomy" id="685"/>
    <lineage>
        <taxon>Bacteria</taxon>
        <taxon>Pseudomonadati</taxon>
        <taxon>Pseudomonadota</taxon>
        <taxon>Gammaproteobacteria</taxon>
        <taxon>Vibrionales</taxon>
        <taxon>Vibrionaceae</taxon>
        <taxon>Vibrio</taxon>
    </lineage>
</organism>
<feature type="domain" description="ABC transmembrane type-1" evidence="11">
    <location>
        <begin position="34"/>
        <end position="316"/>
    </location>
</feature>
<dbReference type="Pfam" id="PF00664">
    <property type="entry name" value="ABC_membrane"/>
    <property type="match status" value="1"/>
</dbReference>
<name>A0A329E8Z7_VIBDI</name>
<protein>
    <submittedName>
        <fullName evidence="12">ATP-binding cassette subfamily B protein/ATP-binding cassette subfamily C protein/ATP-binding cassette subfamily B multidrug efflux pump</fullName>
    </submittedName>
</protein>
<accession>A0A329E8Z7</accession>
<dbReference type="InterPro" id="IPR003593">
    <property type="entry name" value="AAA+_ATPase"/>
</dbReference>
<evidence type="ECO:0000259" key="11">
    <source>
        <dbReference type="PROSITE" id="PS50929"/>
    </source>
</evidence>
<comment type="caution">
    <text evidence="12">The sequence shown here is derived from an EMBL/GenBank/DDBJ whole genome shotgun (WGS) entry which is preliminary data.</text>
</comment>
<dbReference type="RefSeq" id="WP_258401229.1">
    <property type="nucleotide sequence ID" value="NZ_QLTR01000019.1"/>
</dbReference>
<dbReference type="AlphaFoldDB" id="A0A329E8Z7"/>
<gene>
    <name evidence="12" type="ORF">DET48_11974</name>
</gene>
<dbReference type="InterPro" id="IPR003439">
    <property type="entry name" value="ABC_transporter-like_ATP-bd"/>
</dbReference>
<dbReference type="SUPFAM" id="SSF90123">
    <property type="entry name" value="ABC transporter transmembrane region"/>
    <property type="match status" value="1"/>
</dbReference>
<evidence type="ECO:0000313" key="12">
    <source>
        <dbReference type="EMBL" id="RAS61045.1"/>
    </source>
</evidence>
<dbReference type="CDD" id="cd18544">
    <property type="entry name" value="ABC_6TM_TmrA_like"/>
    <property type="match status" value="1"/>
</dbReference>
<proteinExistence type="predicted"/>
<dbReference type="GO" id="GO:0015421">
    <property type="term" value="F:ABC-type oligopeptide transporter activity"/>
    <property type="evidence" value="ECO:0007669"/>
    <property type="project" value="TreeGrafter"/>
</dbReference>
<keyword evidence="4 9" id="KW-0812">Transmembrane</keyword>
<evidence type="ECO:0000256" key="9">
    <source>
        <dbReference type="SAM" id="Phobius"/>
    </source>
</evidence>
<evidence type="ECO:0000313" key="13">
    <source>
        <dbReference type="Proteomes" id="UP000248729"/>
    </source>
</evidence>
<dbReference type="SMART" id="SM00382">
    <property type="entry name" value="AAA"/>
    <property type="match status" value="1"/>
</dbReference>
<dbReference type="InterPro" id="IPR036640">
    <property type="entry name" value="ABC1_TM_sf"/>
</dbReference>
<dbReference type="SUPFAM" id="SSF52540">
    <property type="entry name" value="P-loop containing nucleoside triphosphate hydrolases"/>
    <property type="match status" value="1"/>
</dbReference>
<comment type="subcellular location">
    <subcellularLocation>
        <location evidence="1">Cell membrane</location>
        <topology evidence="1">Multi-pass membrane protein</topology>
    </subcellularLocation>
</comment>
<keyword evidence="6 12" id="KW-0067">ATP-binding</keyword>